<sequence>MILSIAFVTCCPISWTLSWWVLLTIFCFQFQLCQKLVYIPSIWYGVCPELISIKHTVFSRIAVLSEMCQQLIHSGCFKSLIYHIHSIIQLQAFFPYCV</sequence>
<dbReference type="EMBL" id="CM004466">
    <property type="protein sequence ID" value="OCU00195.1"/>
    <property type="molecule type" value="Genomic_DNA"/>
</dbReference>
<dbReference type="Proteomes" id="UP000694892">
    <property type="component" value="Chromosome 1L"/>
</dbReference>
<protein>
    <submittedName>
        <fullName evidence="2">Uncharacterized protein</fullName>
    </submittedName>
</protein>
<evidence type="ECO:0000313" key="2">
    <source>
        <dbReference type="EMBL" id="OCU00195.1"/>
    </source>
</evidence>
<keyword evidence="1" id="KW-0472">Membrane</keyword>
<accession>A0A974DXV1</accession>
<proteinExistence type="predicted"/>
<reference evidence="3" key="1">
    <citation type="journal article" date="2016" name="Nature">
        <title>Genome evolution in the allotetraploid frog Xenopus laevis.</title>
        <authorList>
            <person name="Session A.M."/>
            <person name="Uno Y."/>
            <person name="Kwon T."/>
            <person name="Chapman J.A."/>
            <person name="Toyoda A."/>
            <person name="Takahashi S."/>
            <person name="Fukui A."/>
            <person name="Hikosaka A."/>
            <person name="Suzuki A."/>
            <person name="Kondo M."/>
            <person name="van Heeringen S.J."/>
            <person name="Quigley I."/>
            <person name="Heinz S."/>
            <person name="Ogino H."/>
            <person name="Ochi H."/>
            <person name="Hellsten U."/>
            <person name="Lyons J.B."/>
            <person name="Simakov O."/>
            <person name="Putnam N."/>
            <person name="Stites J."/>
            <person name="Kuroki Y."/>
            <person name="Tanaka T."/>
            <person name="Michiue T."/>
            <person name="Watanabe M."/>
            <person name="Bogdanovic O."/>
            <person name="Lister R."/>
            <person name="Georgiou G."/>
            <person name="Paranjpe S.S."/>
            <person name="van Kruijsbergen I."/>
            <person name="Shu S."/>
            <person name="Carlson J."/>
            <person name="Kinoshita T."/>
            <person name="Ohta Y."/>
            <person name="Mawaribuchi S."/>
            <person name="Jenkins J."/>
            <person name="Grimwood J."/>
            <person name="Schmutz J."/>
            <person name="Mitros T."/>
            <person name="Mozaffari S.V."/>
            <person name="Suzuki Y."/>
            <person name="Haramoto Y."/>
            <person name="Yamamoto T.S."/>
            <person name="Takagi C."/>
            <person name="Heald R."/>
            <person name="Miller K."/>
            <person name="Haudenschild C."/>
            <person name="Kitzman J."/>
            <person name="Nakayama T."/>
            <person name="Izutsu Y."/>
            <person name="Robert J."/>
            <person name="Fortriede J."/>
            <person name="Burns K."/>
            <person name="Lotay V."/>
            <person name="Karimi K."/>
            <person name="Yasuoka Y."/>
            <person name="Dichmann D.S."/>
            <person name="Flajnik M.F."/>
            <person name="Houston D.W."/>
            <person name="Shendure J."/>
            <person name="DuPasquier L."/>
            <person name="Vize P.D."/>
            <person name="Zorn A.M."/>
            <person name="Ito M."/>
            <person name="Marcotte E.M."/>
            <person name="Wallingford J.B."/>
            <person name="Ito Y."/>
            <person name="Asashima M."/>
            <person name="Ueno N."/>
            <person name="Matsuda Y."/>
            <person name="Veenstra G.J."/>
            <person name="Fujiyama A."/>
            <person name="Harland R.M."/>
            <person name="Taira M."/>
            <person name="Rokhsar D.S."/>
        </authorList>
    </citation>
    <scope>NUCLEOTIDE SEQUENCE [LARGE SCALE GENOMIC DNA]</scope>
    <source>
        <strain evidence="3">J</strain>
    </source>
</reference>
<name>A0A974DXV1_XENLA</name>
<organism evidence="2 3">
    <name type="scientific">Xenopus laevis</name>
    <name type="common">African clawed frog</name>
    <dbReference type="NCBI Taxonomy" id="8355"/>
    <lineage>
        <taxon>Eukaryota</taxon>
        <taxon>Metazoa</taxon>
        <taxon>Chordata</taxon>
        <taxon>Craniata</taxon>
        <taxon>Vertebrata</taxon>
        <taxon>Euteleostomi</taxon>
        <taxon>Amphibia</taxon>
        <taxon>Batrachia</taxon>
        <taxon>Anura</taxon>
        <taxon>Pipoidea</taxon>
        <taxon>Pipidae</taxon>
        <taxon>Xenopodinae</taxon>
        <taxon>Xenopus</taxon>
        <taxon>Xenopus</taxon>
    </lineage>
</organism>
<gene>
    <name evidence="2" type="ORF">XELAEV_18005969mg</name>
</gene>
<evidence type="ECO:0000256" key="1">
    <source>
        <dbReference type="SAM" id="Phobius"/>
    </source>
</evidence>
<dbReference type="AlphaFoldDB" id="A0A974DXV1"/>
<evidence type="ECO:0000313" key="3">
    <source>
        <dbReference type="Proteomes" id="UP000694892"/>
    </source>
</evidence>
<keyword evidence="1" id="KW-1133">Transmembrane helix</keyword>
<feature type="transmembrane region" description="Helical" evidence="1">
    <location>
        <begin position="6"/>
        <end position="28"/>
    </location>
</feature>
<keyword evidence="1" id="KW-0812">Transmembrane</keyword>